<keyword evidence="5 9" id="KW-1133">Transmembrane helix</keyword>
<dbReference type="Pfam" id="PF10099">
    <property type="entry name" value="RskA_C"/>
    <property type="match status" value="1"/>
</dbReference>
<dbReference type="InterPro" id="IPR041916">
    <property type="entry name" value="Anti_sigma_zinc_sf"/>
</dbReference>
<protein>
    <recommendedName>
        <fullName evidence="8">Regulator of SigK</fullName>
    </recommendedName>
    <alternativeName>
        <fullName evidence="7">Sigma-K anti-sigma factor RskA</fullName>
    </alternativeName>
</protein>
<dbReference type="AlphaFoldDB" id="A0A3N2QVC9"/>
<dbReference type="GO" id="GO:0006417">
    <property type="term" value="P:regulation of translation"/>
    <property type="evidence" value="ECO:0007669"/>
    <property type="project" value="TreeGrafter"/>
</dbReference>
<evidence type="ECO:0000313" key="11">
    <source>
        <dbReference type="EMBL" id="ROT99120.1"/>
    </source>
</evidence>
<dbReference type="InterPro" id="IPR051474">
    <property type="entry name" value="Anti-sigma-K/W_factor"/>
</dbReference>
<evidence type="ECO:0000256" key="4">
    <source>
        <dbReference type="ARBA" id="ARBA00022692"/>
    </source>
</evidence>
<gene>
    <name evidence="11" type="ORF">EAT49_15435</name>
</gene>
<evidence type="ECO:0000256" key="9">
    <source>
        <dbReference type="SAM" id="Phobius"/>
    </source>
</evidence>
<evidence type="ECO:0000256" key="1">
    <source>
        <dbReference type="ARBA" id="ARBA00004167"/>
    </source>
</evidence>
<evidence type="ECO:0000313" key="12">
    <source>
        <dbReference type="Proteomes" id="UP000268016"/>
    </source>
</evidence>
<keyword evidence="3" id="KW-1003">Cell membrane</keyword>
<comment type="subcellular location">
    <subcellularLocation>
        <location evidence="2">Cell membrane</location>
    </subcellularLocation>
    <subcellularLocation>
        <location evidence="1">Membrane</location>
        <topology evidence="1">Single-pass membrane protein</topology>
    </subcellularLocation>
</comment>
<reference evidence="11 12" key="1">
    <citation type="submission" date="2018-10" db="EMBL/GenBank/DDBJ databases">
        <title>Histidinibacterium lentulum gen. nov., sp. nov., a marine bacterium from the culture broth of Picochlorum sp. 122.</title>
        <authorList>
            <person name="Wang G."/>
        </authorList>
    </citation>
    <scope>NUCLEOTIDE SEQUENCE [LARGE SCALE GENOMIC DNA]</scope>
    <source>
        <strain evidence="11 12">B17</strain>
    </source>
</reference>
<evidence type="ECO:0000256" key="5">
    <source>
        <dbReference type="ARBA" id="ARBA00022989"/>
    </source>
</evidence>
<dbReference type="OrthoDB" id="9816387at2"/>
<evidence type="ECO:0000256" key="2">
    <source>
        <dbReference type="ARBA" id="ARBA00004236"/>
    </source>
</evidence>
<evidence type="ECO:0000256" key="7">
    <source>
        <dbReference type="ARBA" id="ARBA00029829"/>
    </source>
</evidence>
<dbReference type="PANTHER" id="PTHR37461:SF1">
    <property type="entry name" value="ANTI-SIGMA-K FACTOR RSKA"/>
    <property type="match status" value="1"/>
</dbReference>
<dbReference type="RefSeq" id="WP_123643197.1">
    <property type="nucleotide sequence ID" value="NZ_ML119088.1"/>
</dbReference>
<organism evidence="11 12">
    <name type="scientific">Histidinibacterium lentulum</name>
    <dbReference type="NCBI Taxonomy" id="2480588"/>
    <lineage>
        <taxon>Bacteria</taxon>
        <taxon>Pseudomonadati</taxon>
        <taxon>Pseudomonadota</taxon>
        <taxon>Alphaproteobacteria</taxon>
        <taxon>Rhodobacterales</taxon>
        <taxon>Paracoccaceae</taxon>
        <taxon>Histidinibacterium</taxon>
    </lineage>
</organism>
<name>A0A3N2QVC9_9RHOB</name>
<sequence>MSTEPLTPEDDALAAEYALSLLEGAERAEVEARLAREPALAAAVARWQAAFAELAEEVAPVPVPERVRRRLEARLFAPPPGARTAAGPGWLRWLSGVAVSGAVVVALFLVAPLPGLRFAPAFTAELQAEDSALDILASYDPGRGELRVERRAGGPPAGRVLQLWALAGDAAPVSLGLLESEATRLVLPPELAPVAGELTLAVSEEPPGGSPTGLPTGQVLAAAPVQPL</sequence>
<dbReference type="GO" id="GO:0016989">
    <property type="term" value="F:sigma factor antagonist activity"/>
    <property type="evidence" value="ECO:0007669"/>
    <property type="project" value="TreeGrafter"/>
</dbReference>
<feature type="domain" description="Anti-sigma K factor RskA C-terminal" evidence="10">
    <location>
        <begin position="102"/>
        <end position="219"/>
    </location>
</feature>
<dbReference type="EMBL" id="RDRB01000008">
    <property type="protein sequence ID" value="ROT99120.1"/>
    <property type="molecule type" value="Genomic_DNA"/>
</dbReference>
<evidence type="ECO:0000256" key="8">
    <source>
        <dbReference type="ARBA" id="ARBA00030803"/>
    </source>
</evidence>
<evidence type="ECO:0000256" key="3">
    <source>
        <dbReference type="ARBA" id="ARBA00022475"/>
    </source>
</evidence>
<dbReference type="GO" id="GO:0005886">
    <property type="term" value="C:plasma membrane"/>
    <property type="evidence" value="ECO:0007669"/>
    <property type="project" value="UniProtKB-SubCell"/>
</dbReference>
<dbReference type="PANTHER" id="PTHR37461">
    <property type="entry name" value="ANTI-SIGMA-K FACTOR RSKA"/>
    <property type="match status" value="1"/>
</dbReference>
<keyword evidence="4 9" id="KW-0812">Transmembrane</keyword>
<evidence type="ECO:0000256" key="6">
    <source>
        <dbReference type="ARBA" id="ARBA00023136"/>
    </source>
</evidence>
<dbReference type="Proteomes" id="UP000268016">
    <property type="component" value="Unassembled WGS sequence"/>
</dbReference>
<keyword evidence="12" id="KW-1185">Reference proteome</keyword>
<dbReference type="Gene3D" id="1.10.10.1320">
    <property type="entry name" value="Anti-sigma factor, zinc-finger domain"/>
    <property type="match status" value="1"/>
</dbReference>
<accession>A0A3N2QVC9</accession>
<proteinExistence type="predicted"/>
<keyword evidence="6 9" id="KW-0472">Membrane</keyword>
<feature type="transmembrane region" description="Helical" evidence="9">
    <location>
        <begin position="90"/>
        <end position="111"/>
    </location>
</feature>
<evidence type="ECO:0000259" key="10">
    <source>
        <dbReference type="Pfam" id="PF10099"/>
    </source>
</evidence>
<comment type="caution">
    <text evidence="11">The sequence shown here is derived from an EMBL/GenBank/DDBJ whole genome shotgun (WGS) entry which is preliminary data.</text>
</comment>
<dbReference type="InterPro" id="IPR018764">
    <property type="entry name" value="RskA_C"/>
</dbReference>